<feature type="region of interest" description="Disordered" evidence="1">
    <location>
        <begin position="75"/>
        <end position="95"/>
    </location>
</feature>
<proteinExistence type="predicted"/>
<keyword evidence="3" id="KW-1185">Reference proteome</keyword>
<organism evidence="2 3">
    <name type="scientific">Reticulomyxa filosa</name>
    <dbReference type="NCBI Taxonomy" id="46433"/>
    <lineage>
        <taxon>Eukaryota</taxon>
        <taxon>Sar</taxon>
        <taxon>Rhizaria</taxon>
        <taxon>Retaria</taxon>
        <taxon>Foraminifera</taxon>
        <taxon>Monothalamids</taxon>
        <taxon>Reticulomyxidae</taxon>
        <taxon>Reticulomyxa</taxon>
    </lineage>
</organism>
<sequence>MLENRLNEKYIIGKKQIQFTLNDVKFHLAQQHDMRQIMAEISRKYKETSDTKYDYFEEAAIQLIRNVKMKIEQRADTSGAEEKTMDENDNSNSNKHKLTAFKTATYALEQVLLTLSRQMIVPSRDMEMGHYMEDLLHLQPIEFAPFKGLHLLLKHSYHLWQHVERWYMLFESTWQKTPAKVNALYQNPVTETLKHKLSQFVEDTPIVQMWMLLKEWRLLLETKLCQQNYEYMSIIMFKQHLIIFVQNQGLSNFLVKLPDELSLQCAATAYELCVGFYEKKGFETK</sequence>
<dbReference type="AlphaFoldDB" id="X6MET0"/>
<evidence type="ECO:0000313" key="3">
    <source>
        <dbReference type="Proteomes" id="UP000023152"/>
    </source>
</evidence>
<gene>
    <name evidence="2" type="ORF">RFI_24841</name>
</gene>
<comment type="caution">
    <text evidence="2">The sequence shown here is derived from an EMBL/GenBank/DDBJ whole genome shotgun (WGS) entry which is preliminary data.</text>
</comment>
<dbReference type="Proteomes" id="UP000023152">
    <property type="component" value="Unassembled WGS sequence"/>
</dbReference>
<evidence type="ECO:0000313" key="2">
    <source>
        <dbReference type="EMBL" id="ETO12533.1"/>
    </source>
</evidence>
<name>X6MET0_RETFI</name>
<feature type="compositionally biased region" description="Basic and acidic residues" evidence="1">
    <location>
        <begin position="75"/>
        <end position="86"/>
    </location>
</feature>
<evidence type="ECO:0000256" key="1">
    <source>
        <dbReference type="SAM" id="MobiDB-lite"/>
    </source>
</evidence>
<protein>
    <submittedName>
        <fullName evidence="2">Uncharacterized protein</fullName>
    </submittedName>
</protein>
<accession>X6MET0</accession>
<dbReference type="EMBL" id="ASPP01021310">
    <property type="protein sequence ID" value="ETO12533.1"/>
    <property type="molecule type" value="Genomic_DNA"/>
</dbReference>
<reference evidence="2 3" key="1">
    <citation type="journal article" date="2013" name="Curr. Biol.">
        <title>The Genome of the Foraminiferan Reticulomyxa filosa.</title>
        <authorList>
            <person name="Glockner G."/>
            <person name="Hulsmann N."/>
            <person name="Schleicher M."/>
            <person name="Noegel A.A."/>
            <person name="Eichinger L."/>
            <person name="Gallinger C."/>
            <person name="Pawlowski J."/>
            <person name="Sierra R."/>
            <person name="Euteneuer U."/>
            <person name="Pillet L."/>
            <person name="Moustafa A."/>
            <person name="Platzer M."/>
            <person name="Groth M."/>
            <person name="Szafranski K."/>
            <person name="Schliwa M."/>
        </authorList>
    </citation>
    <scope>NUCLEOTIDE SEQUENCE [LARGE SCALE GENOMIC DNA]</scope>
</reference>